<proteinExistence type="predicted"/>
<protein>
    <submittedName>
        <fullName evidence="1">Uncharacterized protein</fullName>
    </submittedName>
</protein>
<keyword evidence="2" id="KW-1185">Reference proteome</keyword>
<evidence type="ECO:0000313" key="2">
    <source>
        <dbReference type="Proteomes" id="UP000790709"/>
    </source>
</evidence>
<reference evidence="1" key="1">
    <citation type="journal article" date="2021" name="New Phytol.">
        <title>Evolutionary innovations through gain and loss of genes in the ectomycorrhizal Boletales.</title>
        <authorList>
            <person name="Wu G."/>
            <person name="Miyauchi S."/>
            <person name="Morin E."/>
            <person name="Kuo A."/>
            <person name="Drula E."/>
            <person name="Varga T."/>
            <person name="Kohler A."/>
            <person name="Feng B."/>
            <person name="Cao Y."/>
            <person name="Lipzen A."/>
            <person name="Daum C."/>
            <person name="Hundley H."/>
            <person name="Pangilinan J."/>
            <person name="Johnson J."/>
            <person name="Barry K."/>
            <person name="LaButti K."/>
            <person name="Ng V."/>
            <person name="Ahrendt S."/>
            <person name="Min B."/>
            <person name="Choi I.G."/>
            <person name="Park H."/>
            <person name="Plett J.M."/>
            <person name="Magnuson J."/>
            <person name="Spatafora J.W."/>
            <person name="Nagy L.G."/>
            <person name="Henrissat B."/>
            <person name="Grigoriev I.V."/>
            <person name="Yang Z.L."/>
            <person name="Xu J."/>
            <person name="Martin F.M."/>
        </authorList>
    </citation>
    <scope>NUCLEOTIDE SEQUENCE</scope>
    <source>
        <strain evidence="1">KUC20120723A-06</strain>
    </source>
</reference>
<gene>
    <name evidence="1" type="ORF">BV22DRAFT_1041464</name>
</gene>
<accession>A0ACB8AZ70</accession>
<dbReference type="Proteomes" id="UP000790709">
    <property type="component" value="Unassembled WGS sequence"/>
</dbReference>
<sequence length="112" mass="12333">MRQATPSEDMCGTTLLAGHLPSSFHVGTFTCSIKHPGCHNSERCATCSTPRGAYPAELAPLEAVYLAWLLRVAQGAEYVKQARENGRDRECHRKGKHRGVARGRWGIRIVMG</sequence>
<name>A0ACB8AZ70_9AGAM</name>
<dbReference type="EMBL" id="MU266724">
    <property type="protein sequence ID" value="KAH7918861.1"/>
    <property type="molecule type" value="Genomic_DNA"/>
</dbReference>
<evidence type="ECO:0000313" key="1">
    <source>
        <dbReference type="EMBL" id="KAH7918861.1"/>
    </source>
</evidence>
<comment type="caution">
    <text evidence="1">The sequence shown here is derived from an EMBL/GenBank/DDBJ whole genome shotgun (WGS) entry which is preliminary data.</text>
</comment>
<organism evidence="1 2">
    <name type="scientific">Leucogyrophana mollusca</name>
    <dbReference type="NCBI Taxonomy" id="85980"/>
    <lineage>
        <taxon>Eukaryota</taxon>
        <taxon>Fungi</taxon>
        <taxon>Dikarya</taxon>
        <taxon>Basidiomycota</taxon>
        <taxon>Agaricomycotina</taxon>
        <taxon>Agaricomycetes</taxon>
        <taxon>Agaricomycetidae</taxon>
        <taxon>Boletales</taxon>
        <taxon>Boletales incertae sedis</taxon>
        <taxon>Leucogyrophana</taxon>
    </lineage>
</organism>